<dbReference type="InterPro" id="IPR001680">
    <property type="entry name" value="WD40_rpt"/>
</dbReference>
<feature type="coiled-coil region" evidence="1">
    <location>
        <begin position="121"/>
        <end position="211"/>
    </location>
</feature>
<sequence>MAEEGQTDVPSVDSPGESTSSPPSPKLSPVSPASIPPSAPSEGYRELILKRMHERNLKSRQFESVYKSFEFVVDQLQRQRRQRVTRTESVGSANLNNDQVENLRLELADVYKKKSINDQCLLESNRSLEEMKKRLDKITKEKDDLAVIRDKLYARIAELETSLRRAEDDRNNARDEHLALTANYQAISDKLQEQESDRIQLVQRIKELQEKQADFFNAEVEHHREIQNERIRKEIEAALAEVPNTYEDLCPIGDDVPEQMGDILPTNCAAKFEANEGEVTSIAWLGTELFATGGSDKMVRVYRAKPGGQIEKISTLAGCNQTVTRLDWDPVKRAVLASSNDKTARVWNIDTGRLMVTFSDMGDKVSAARFLQNDQIIAGSFDRTIKLFDARNGKTIKSFFPGSSVLDVAAFGTFFISGHMDKKIRLWDGRRPEPVRTVEMGGRVTSLDIAIDQLSFVCSMRDDTLASVDIRSFVTLHNYGSELYRTSTDMSRCVISPLQEHVAAGSVDGKIFVWQTNTTKLETRLSKKGHENAVQAVAWNPSGRGLLSSDKQKTVCLWL</sequence>
<dbReference type="Gene3D" id="2.130.10.10">
    <property type="entry name" value="YVTN repeat-like/Quinoprotein amine dehydrogenase"/>
    <property type="match status" value="2"/>
</dbReference>
<reference evidence="3" key="2">
    <citation type="submission" date="2022-06" db="UniProtKB">
        <authorList>
            <consortium name="EnsemblMetazoa"/>
        </authorList>
    </citation>
    <scope>IDENTIFICATION</scope>
    <source>
        <strain evidence="3">PS312</strain>
    </source>
</reference>
<dbReference type="PROSITE" id="PS50082">
    <property type="entry name" value="WD_REPEATS_2"/>
    <property type="match status" value="3"/>
</dbReference>
<name>A0A2A6CZP1_PRIPA</name>
<dbReference type="GO" id="GO:0034274">
    <property type="term" value="C:Atg12-Atg5-Atg16 complex"/>
    <property type="evidence" value="ECO:0000318"/>
    <property type="project" value="GO_Central"/>
</dbReference>
<accession>A0A2A6CZP1</accession>
<dbReference type="AlphaFoldDB" id="A0A2A6CZP1"/>
<dbReference type="PROSITE" id="PS00678">
    <property type="entry name" value="WD_REPEATS_1"/>
    <property type="match status" value="1"/>
</dbReference>
<proteinExistence type="predicted"/>
<protein>
    <submittedName>
        <fullName evidence="3">Atg-16.1</fullName>
    </submittedName>
</protein>
<dbReference type="CDD" id="cd00200">
    <property type="entry name" value="WD40"/>
    <property type="match status" value="1"/>
</dbReference>
<feature type="region of interest" description="Disordered" evidence="2">
    <location>
        <begin position="1"/>
        <end position="41"/>
    </location>
</feature>
<keyword evidence="4" id="KW-1185">Reference proteome</keyword>
<gene>
    <name evidence="3" type="primary">WBGene00111263</name>
</gene>
<dbReference type="OrthoDB" id="6262491at2759"/>
<dbReference type="InterPro" id="IPR036322">
    <property type="entry name" value="WD40_repeat_dom_sf"/>
</dbReference>
<dbReference type="PANTHER" id="PTHR19878">
    <property type="entry name" value="AUTOPHAGY PROTEIN 16-LIKE"/>
    <property type="match status" value="1"/>
</dbReference>
<keyword evidence="1" id="KW-0175">Coiled coil</keyword>
<accession>A0A8R1UDG8</accession>
<dbReference type="GO" id="GO:0034045">
    <property type="term" value="C:phagophore assembly site membrane"/>
    <property type="evidence" value="ECO:0000318"/>
    <property type="project" value="GO_Central"/>
</dbReference>
<dbReference type="GO" id="GO:0000421">
    <property type="term" value="C:autophagosome membrane"/>
    <property type="evidence" value="ECO:0000318"/>
    <property type="project" value="GO_Central"/>
</dbReference>
<dbReference type="EnsemblMetazoa" id="PPA21709.1">
    <property type="protein sequence ID" value="PPA21709.1"/>
    <property type="gene ID" value="WBGene00111263"/>
</dbReference>
<dbReference type="InterPro" id="IPR045160">
    <property type="entry name" value="ATG16"/>
</dbReference>
<reference evidence="4" key="1">
    <citation type="journal article" date="2008" name="Nat. Genet.">
        <title>The Pristionchus pacificus genome provides a unique perspective on nematode lifestyle and parasitism.</title>
        <authorList>
            <person name="Dieterich C."/>
            <person name="Clifton S.W."/>
            <person name="Schuster L.N."/>
            <person name="Chinwalla A."/>
            <person name="Delehaunty K."/>
            <person name="Dinkelacker I."/>
            <person name="Fulton L."/>
            <person name="Fulton R."/>
            <person name="Godfrey J."/>
            <person name="Minx P."/>
            <person name="Mitreva M."/>
            <person name="Roeseler W."/>
            <person name="Tian H."/>
            <person name="Witte H."/>
            <person name="Yang S.P."/>
            <person name="Wilson R.K."/>
            <person name="Sommer R.J."/>
        </authorList>
    </citation>
    <scope>NUCLEOTIDE SEQUENCE [LARGE SCALE GENOMIC DNA]</scope>
    <source>
        <strain evidence="4">PS312</strain>
    </source>
</reference>
<dbReference type="GO" id="GO:0000045">
    <property type="term" value="P:autophagosome assembly"/>
    <property type="evidence" value="ECO:0000318"/>
    <property type="project" value="GO_Central"/>
</dbReference>
<dbReference type="SUPFAM" id="SSF50978">
    <property type="entry name" value="WD40 repeat-like"/>
    <property type="match status" value="1"/>
</dbReference>
<dbReference type="PANTHER" id="PTHR19878:SF8">
    <property type="entry name" value="AUTOPHAGY-RELATED 16, ISOFORM F"/>
    <property type="match status" value="1"/>
</dbReference>
<evidence type="ECO:0000313" key="3">
    <source>
        <dbReference type="EnsemblMetazoa" id="PPA21709.1"/>
    </source>
</evidence>
<dbReference type="GO" id="GO:0043495">
    <property type="term" value="F:protein-membrane adaptor activity"/>
    <property type="evidence" value="ECO:0000318"/>
    <property type="project" value="GO_Central"/>
</dbReference>
<dbReference type="PROSITE" id="PS50294">
    <property type="entry name" value="WD_REPEATS_REGION"/>
    <property type="match status" value="2"/>
</dbReference>
<evidence type="ECO:0000313" key="4">
    <source>
        <dbReference type="Proteomes" id="UP000005239"/>
    </source>
</evidence>
<dbReference type="SMART" id="SM00320">
    <property type="entry name" value="WD40"/>
    <property type="match status" value="6"/>
</dbReference>
<organism evidence="3 4">
    <name type="scientific">Pristionchus pacificus</name>
    <name type="common">Parasitic nematode worm</name>
    <dbReference type="NCBI Taxonomy" id="54126"/>
    <lineage>
        <taxon>Eukaryota</taxon>
        <taxon>Metazoa</taxon>
        <taxon>Ecdysozoa</taxon>
        <taxon>Nematoda</taxon>
        <taxon>Chromadorea</taxon>
        <taxon>Rhabditida</taxon>
        <taxon>Rhabditina</taxon>
        <taxon>Diplogasteromorpha</taxon>
        <taxon>Diplogasteroidea</taxon>
        <taxon>Neodiplogasteridae</taxon>
        <taxon>Pristionchus</taxon>
    </lineage>
</organism>
<evidence type="ECO:0000256" key="1">
    <source>
        <dbReference type="SAM" id="Coils"/>
    </source>
</evidence>
<dbReference type="InterPro" id="IPR015943">
    <property type="entry name" value="WD40/YVTN_repeat-like_dom_sf"/>
</dbReference>
<feature type="compositionally biased region" description="Low complexity" evidence="2">
    <location>
        <begin position="14"/>
        <end position="33"/>
    </location>
</feature>
<evidence type="ECO:0000256" key="2">
    <source>
        <dbReference type="SAM" id="MobiDB-lite"/>
    </source>
</evidence>
<dbReference type="InterPro" id="IPR019775">
    <property type="entry name" value="WD40_repeat_CS"/>
</dbReference>
<dbReference type="Pfam" id="PF00400">
    <property type="entry name" value="WD40"/>
    <property type="match status" value="6"/>
</dbReference>
<dbReference type="Proteomes" id="UP000005239">
    <property type="component" value="Unassembled WGS sequence"/>
</dbReference>